<gene>
    <name evidence="2" type="ORF">Pmani_039928</name>
</gene>
<feature type="region of interest" description="Disordered" evidence="1">
    <location>
        <begin position="20"/>
        <end position="98"/>
    </location>
</feature>
<comment type="caution">
    <text evidence="2">The sequence shown here is derived from an EMBL/GenBank/DDBJ whole genome shotgun (WGS) entry which is preliminary data.</text>
</comment>
<feature type="compositionally biased region" description="Basic residues" evidence="1">
    <location>
        <begin position="74"/>
        <end position="84"/>
    </location>
</feature>
<organism evidence="2 3">
    <name type="scientific">Petrolisthes manimaculis</name>
    <dbReference type="NCBI Taxonomy" id="1843537"/>
    <lineage>
        <taxon>Eukaryota</taxon>
        <taxon>Metazoa</taxon>
        <taxon>Ecdysozoa</taxon>
        <taxon>Arthropoda</taxon>
        <taxon>Crustacea</taxon>
        <taxon>Multicrustacea</taxon>
        <taxon>Malacostraca</taxon>
        <taxon>Eumalacostraca</taxon>
        <taxon>Eucarida</taxon>
        <taxon>Decapoda</taxon>
        <taxon>Pleocyemata</taxon>
        <taxon>Anomura</taxon>
        <taxon>Galatheoidea</taxon>
        <taxon>Porcellanidae</taxon>
        <taxon>Petrolisthes</taxon>
    </lineage>
</organism>
<dbReference type="Proteomes" id="UP001292094">
    <property type="component" value="Unassembled WGS sequence"/>
</dbReference>
<evidence type="ECO:0000313" key="2">
    <source>
        <dbReference type="EMBL" id="KAK4286990.1"/>
    </source>
</evidence>
<name>A0AAE1ND43_9EUCA</name>
<protein>
    <submittedName>
        <fullName evidence="2">Uncharacterized protein</fullName>
    </submittedName>
</protein>
<accession>A0AAE1ND43</accession>
<evidence type="ECO:0000256" key="1">
    <source>
        <dbReference type="SAM" id="MobiDB-lite"/>
    </source>
</evidence>
<evidence type="ECO:0000313" key="3">
    <source>
        <dbReference type="Proteomes" id="UP001292094"/>
    </source>
</evidence>
<dbReference type="EMBL" id="JAWZYT010007174">
    <property type="protein sequence ID" value="KAK4286990.1"/>
    <property type="molecule type" value="Genomic_DNA"/>
</dbReference>
<dbReference type="AlphaFoldDB" id="A0AAE1ND43"/>
<feature type="compositionally biased region" description="Low complexity" evidence="1">
    <location>
        <begin position="30"/>
        <end position="70"/>
    </location>
</feature>
<proteinExistence type="predicted"/>
<sequence>MIPGVRLGWQVVKAGQRWVVKGGTGHNIGDNTTSDNTTSDNTTPDNTTSNNTTSYNTTSYNTTPDNTTPDINQRRRNKPARHYYRPTNSHQENKNRNA</sequence>
<keyword evidence="3" id="KW-1185">Reference proteome</keyword>
<reference evidence="2" key="1">
    <citation type="submission" date="2023-11" db="EMBL/GenBank/DDBJ databases">
        <title>Genome assemblies of two species of porcelain crab, Petrolisthes cinctipes and Petrolisthes manimaculis (Anomura: Porcellanidae).</title>
        <authorList>
            <person name="Angst P."/>
        </authorList>
    </citation>
    <scope>NUCLEOTIDE SEQUENCE</scope>
    <source>
        <strain evidence="2">PB745_02</strain>
        <tissue evidence="2">Gill</tissue>
    </source>
</reference>